<reference evidence="1" key="1">
    <citation type="submission" date="2019-08" db="EMBL/GenBank/DDBJ databases">
        <authorList>
            <person name="Kucharzyk K."/>
            <person name="Murdoch R.W."/>
            <person name="Higgins S."/>
            <person name="Loffler F."/>
        </authorList>
    </citation>
    <scope>NUCLEOTIDE SEQUENCE</scope>
</reference>
<comment type="caution">
    <text evidence="1">The sequence shown here is derived from an EMBL/GenBank/DDBJ whole genome shotgun (WGS) entry which is preliminary data.</text>
</comment>
<evidence type="ECO:0000313" key="1">
    <source>
        <dbReference type="EMBL" id="MPN29161.1"/>
    </source>
</evidence>
<dbReference type="EMBL" id="VSSQ01079723">
    <property type="protein sequence ID" value="MPN29161.1"/>
    <property type="molecule type" value="Genomic_DNA"/>
</dbReference>
<gene>
    <name evidence="1" type="ORF">SDC9_176612</name>
</gene>
<accession>A0A645GQI2</accession>
<proteinExistence type="predicted"/>
<dbReference type="AlphaFoldDB" id="A0A645GQI2"/>
<name>A0A645GQI2_9ZZZZ</name>
<sequence>MHQLLAVPKALETFIGNEDSMDIIRAVIDSQPEDSGLFYTELIHIPCSCAQAGISRLSADWI</sequence>
<organism evidence="1">
    <name type="scientific">bioreactor metagenome</name>
    <dbReference type="NCBI Taxonomy" id="1076179"/>
    <lineage>
        <taxon>unclassified sequences</taxon>
        <taxon>metagenomes</taxon>
        <taxon>ecological metagenomes</taxon>
    </lineage>
</organism>
<protein>
    <submittedName>
        <fullName evidence="1">Uncharacterized protein</fullName>
    </submittedName>
</protein>